<evidence type="ECO:0000313" key="3">
    <source>
        <dbReference type="Proteomes" id="UP000253769"/>
    </source>
</evidence>
<comment type="caution">
    <text evidence="2">The sequence shown here is derived from an EMBL/GenBank/DDBJ whole genome shotgun (WGS) entry which is preliminary data.</text>
</comment>
<dbReference type="OrthoDB" id="1676884at2"/>
<feature type="compositionally biased region" description="Basic and acidic residues" evidence="1">
    <location>
        <begin position="10"/>
        <end position="21"/>
    </location>
</feature>
<evidence type="ECO:0000313" key="2">
    <source>
        <dbReference type="EMBL" id="RDE22894.1"/>
    </source>
</evidence>
<evidence type="ECO:0000256" key="1">
    <source>
        <dbReference type="SAM" id="MobiDB-lite"/>
    </source>
</evidence>
<gene>
    <name evidence="2" type="ORF">DV711_10065</name>
</gene>
<feature type="region of interest" description="Disordered" evidence="1">
    <location>
        <begin position="121"/>
        <end position="158"/>
    </location>
</feature>
<dbReference type="EMBL" id="QQOH01000002">
    <property type="protein sequence ID" value="RDE22894.1"/>
    <property type="molecule type" value="Genomic_DNA"/>
</dbReference>
<name>A0A369WQK2_9GAMM</name>
<dbReference type="PANTHER" id="PTHR39431">
    <property type="entry name" value="FRPA/C-RELATED PROTEIN"/>
    <property type="match status" value="1"/>
</dbReference>
<proteinExistence type="predicted"/>
<sequence length="386" mass="42169">MIIQNSEIHLSAEHQRSEITERSLSGPGFALAMLDAEMSFSQSRFSAQLAQGQLGSALTPAGAAGSAEPASHPFRLLPTVFPGRFSASPTQASSEDLQSSLMQSRIRFFQALIDALTGRSHQIEDPEAEAESSDPLLGEASGEYGSLPTSEAATSPIPGQPVLNPLVLEIDVRVSQYHKETETTNFNACGMVQTCDGQSIELNLNLEMSRSYESISEFETKQQVVFKDPLVVNFNGTAAELSDERYQFDLDVDGELDWIHFTDINSGLLALDKNEDGQINDGSELFGAISGDGFADLRQYDLDQNGWIDEADAVFDDLKIWTRQDEQDQLTSLLDRNIGAIYLGATETPFELKDEANNLQGRVRQSGVYLNEDGGVGTVQQIDMVV</sequence>
<dbReference type="Proteomes" id="UP000253769">
    <property type="component" value="Unassembled WGS sequence"/>
</dbReference>
<accession>A0A369WQK2</accession>
<organism evidence="2 3">
    <name type="scientific">Motiliproteus coralliicola</name>
    <dbReference type="NCBI Taxonomy" id="2283196"/>
    <lineage>
        <taxon>Bacteria</taxon>
        <taxon>Pseudomonadati</taxon>
        <taxon>Pseudomonadota</taxon>
        <taxon>Gammaproteobacteria</taxon>
        <taxon>Oceanospirillales</taxon>
        <taxon>Oceanospirillaceae</taxon>
        <taxon>Motiliproteus</taxon>
    </lineage>
</organism>
<evidence type="ECO:0008006" key="4">
    <source>
        <dbReference type="Google" id="ProtNLM"/>
    </source>
</evidence>
<dbReference type="RefSeq" id="WP_114695528.1">
    <property type="nucleotide sequence ID" value="NZ_QQOH01000002.1"/>
</dbReference>
<feature type="region of interest" description="Disordered" evidence="1">
    <location>
        <begin position="1"/>
        <end position="21"/>
    </location>
</feature>
<dbReference type="AlphaFoldDB" id="A0A369WQK2"/>
<keyword evidence="3" id="KW-1185">Reference proteome</keyword>
<reference evidence="2 3" key="1">
    <citation type="submission" date="2018-07" db="EMBL/GenBank/DDBJ databases">
        <title>Motiliproteus coralliicola sp. nov., a bacterium isolated from Coral.</title>
        <authorList>
            <person name="Wang G."/>
        </authorList>
    </citation>
    <scope>NUCLEOTIDE SEQUENCE [LARGE SCALE GENOMIC DNA]</scope>
    <source>
        <strain evidence="2 3">C34</strain>
    </source>
</reference>
<protein>
    <recommendedName>
        <fullName evidence="4">VCBS repeat-containing protein</fullName>
    </recommendedName>
</protein>
<dbReference type="PANTHER" id="PTHR39431:SF1">
    <property type="entry name" value="FRPA_C-RELATED PROTEIN"/>
    <property type="match status" value="1"/>
</dbReference>